<proteinExistence type="predicted"/>
<feature type="transmembrane region" description="Helical" evidence="6">
    <location>
        <begin position="173"/>
        <end position="197"/>
    </location>
</feature>
<feature type="transmembrane region" description="Helical" evidence="6">
    <location>
        <begin position="36"/>
        <end position="53"/>
    </location>
</feature>
<dbReference type="SUPFAM" id="SSF103481">
    <property type="entry name" value="Multidrug resistance efflux transporter EmrE"/>
    <property type="match status" value="2"/>
</dbReference>
<dbReference type="InterPro" id="IPR051258">
    <property type="entry name" value="Diverse_Substrate_Transporter"/>
</dbReference>
<accession>A0A645DJ73</accession>
<keyword evidence="5 6" id="KW-0472">Membrane</keyword>
<feature type="domain" description="EamA" evidence="7">
    <location>
        <begin position="118"/>
        <end position="250"/>
    </location>
</feature>
<keyword evidence="3 6" id="KW-0812">Transmembrane</keyword>
<feature type="transmembrane region" description="Helical" evidence="6">
    <location>
        <begin position="65"/>
        <end position="83"/>
    </location>
</feature>
<feature type="transmembrane region" description="Helical" evidence="6">
    <location>
        <begin position="89"/>
        <end position="106"/>
    </location>
</feature>
<sequence>MVALLYLGAGAGMLLLRFFSHERRDEAPLSRQEMPWTISMILLDVIAPFLLLRGLELTTAANASLLFNAEMVVTSLIALAFFHEAIGKRMWFAIGVITLGSILLSIDFNNISAWKFSPGSLLVLAACGCWGMENNCTRNMSAKSPAQIVIVKGLGSGLTALLIAVLLKNPFPQFVVAAMLTFCLGFVAYGLSIFFYVKAQRYLGAARTSAYYAAAPFMGVLLAMLILKEVPSWNFMMASVFMLLGAWLVIRELHSHGHRHEKLMHNHAHCHDNQHHAHVHSPPVAGWHTHEHVHAEFTHEHSHTPDIHHRHSHFNEPPRF</sequence>
<keyword evidence="4 6" id="KW-1133">Transmembrane helix</keyword>
<organism evidence="8">
    <name type="scientific">bioreactor metagenome</name>
    <dbReference type="NCBI Taxonomy" id="1076179"/>
    <lineage>
        <taxon>unclassified sequences</taxon>
        <taxon>metagenomes</taxon>
        <taxon>ecological metagenomes</taxon>
    </lineage>
</organism>
<feature type="domain" description="EamA" evidence="7">
    <location>
        <begin position="4"/>
        <end position="105"/>
    </location>
</feature>
<evidence type="ECO:0000256" key="3">
    <source>
        <dbReference type="ARBA" id="ARBA00022692"/>
    </source>
</evidence>
<evidence type="ECO:0000256" key="2">
    <source>
        <dbReference type="ARBA" id="ARBA00022475"/>
    </source>
</evidence>
<feature type="transmembrane region" description="Helical" evidence="6">
    <location>
        <begin position="233"/>
        <end position="250"/>
    </location>
</feature>
<evidence type="ECO:0000256" key="6">
    <source>
        <dbReference type="SAM" id="Phobius"/>
    </source>
</evidence>
<feature type="transmembrane region" description="Helical" evidence="6">
    <location>
        <begin position="209"/>
        <end position="227"/>
    </location>
</feature>
<evidence type="ECO:0000313" key="8">
    <source>
        <dbReference type="EMBL" id="MPM88632.1"/>
    </source>
</evidence>
<keyword evidence="2" id="KW-1003">Cell membrane</keyword>
<feature type="transmembrane region" description="Helical" evidence="6">
    <location>
        <begin position="148"/>
        <end position="167"/>
    </location>
</feature>
<dbReference type="Pfam" id="PF00892">
    <property type="entry name" value="EamA"/>
    <property type="match status" value="2"/>
</dbReference>
<dbReference type="InterPro" id="IPR037185">
    <property type="entry name" value="EmrE-like"/>
</dbReference>
<dbReference type="PANTHER" id="PTHR42920">
    <property type="entry name" value="OS03G0707200 PROTEIN-RELATED"/>
    <property type="match status" value="1"/>
</dbReference>
<dbReference type="PANTHER" id="PTHR42920:SF11">
    <property type="entry name" value="INNER MEMBRANE PROTEIN YTFF"/>
    <property type="match status" value="1"/>
</dbReference>
<dbReference type="GO" id="GO:0005886">
    <property type="term" value="C:plasma membrane"/>
    <property type="evidence" value="ECO:0007669"/>
    <property type="project" value="UniProtKB-SubCell"/>
</dbReference>
<evidence type="ECO:0000259" key="7">
    <source>
        <dbReference type="Pfam" id="PF00892"/>
    </source>
</evidence>
<dbReference type="InterPro" id="IPR000620">
    <property type="entry name" value="EamA_dom"/>
</dbReference>
<name>A0A645DJ73_9ZZZZ</name>
<comment type="caution">
    <text evidence="8">The sequence shown here is derived from an EMBL/GenBank/DDBJ whole genome shotgun (WGS) entry which is preliminary data.</text>
</comment>
<evidence type="ECO:0000256" key="5">
    <source>
        <dbReference type="ARBA" id="ARBA00023136"/>
    </source>
</evidence>
<gene>
    <name evidence="8" type="ORF">SDC9_135736</name>
</gene>
<dbReference type="EMBL" id="VSSQ01036222">
    <property type="protein sequence ID" value="MPM88632.1"/>
    <property type="molecule type" value="Genomic_DNA"/>
</dbReference>
<reference evidence="8" key="1">
    <citation type="submission" date="2019-08" db="EMBL/GenBank/DDBJ databases">
        <authorList>
            <person name="Kucharzyk K."/>
            <person name="Murdoch R.W."/>
            <person name="Higgins S."/>
            <person name="Loffler F."/>
        </authorList>
    </citation>
    <scope>NUCLEOTIDE SEQUENCE</scope>
</reference>
<dbReference type="AlphaFoldDB" id="A0A645DJ73"/>
<dbReference type="Gene3D" id="1.10.3730.20">
    <property type="match status" value="1"/>
</dbReference>
<comment type="subcellular location">
    <subcellularLocation>
        <location evidence="1">Cell membrane</location>
        <topology evidence="1">Multi-pass membrane protein</topology>
    </subcellularLocation>
</comment>
<evidence type="ECO:0000256" key="1">
    <source>
        <dbReference type="ARBA" id="ARBA00004651"/>
    </source>
</evidence>
<evidence type="ECO:0000256" key="4">
    <source>
        <dbReference type="ARBA" id="ARBA00022989"/>
    </source>
</evidence>
<protein>
    <recommendedName>
        <fullName evidence="7">EamA domain-containing protein</fullName>
    </recommendedName>
</protein>